<feature type="compositionally biased region" description="Basic and acidic residues" evidence="1">
    <location>
        <begin position="290"/>
        <end position="306"/>
    </location>
</feature>
<dbReference type="AlphaFoldDB" id="V9D087"/>
<feature type="compositionally biased region" description="Acidic residues" evidence="1">
    <location>
        <begin position="1"/>
        <end position="21"/>
    </location>
</feature>
<dbReference type="VEuPathDB" id="FungiDB:G647_09194"/>
<dbReference type="OrthoDB" id="1877767at2759"/>
<proteinExistence type="predicted"/>
<feature type="region of interest" description="Disordered" evidence="1">
    <location>
        <begin position="1"/>
        <end position="85"/>
    </location>
</feature>
<dbReference type="Gene3D" id="2.60.40.4370">
    <property type="match status" value="1"/>
</dbReference>
<evidence type="ECO:0000313" key="3">
    <source>
        <dbReference type="EMBL" id="ETI19362.1"/>
    </source>
</evidence>
<dbReference type="InterPro" id="IPR019481">
    <property type="entry name" value="TFIIIC_triple_barrel"/>
</dbReference>
<dbReference type="Pfam" id="PF10419">
    <property type="entry name" value="TFIIIC_sub6"/>
    <property type="match status" value="1"/>
</dbReference>
<feature type="compositionally biased region" description="Basic and acidic residues" evidence="1">
    <location>
        <begin position="245"/>
        <end position="270"/>
    </location>
</feature>
<reference evidence="3 4" key="1">
    <citation type="submission" date="2013-03" db="EMBL/GenBank/DDBJ databases">
        <title>The Genome Sequence of Cladophialophora carrionii CBS 160.54.</title>
        <authorList>
            <consortium name="The Broad Institute Genomics Platform"/>
            <person name="Cuomo C."/>
            <person name="de Hoog S."/>
            <person name="Gorbushina A."/>
            <person name="Walker B."/>
            <person name="Young S.K."/>
            <person name="Zeng Q."/>
            <person name="Gargeya S."/>
            <person name="Fitzgerald M."/>
            <person name="Haas B."/>
            <person name="Abouelleil A."/>
            <person name="Allen A.W."/>
            <person name="Alvarado L."/>
            <person name="Arachchi H.M."/>
            <person name="Berlin A.M."/>
            <person name="Chapman S.B."/>
            <person name="Gainer-Dewar J."/>
            <person name="Goldberg J."/>
            <person name="Griggs A."/>
            <person name="Gujja S."/>
            <person name="Hansen M."/>
            <person name="Howarth C."/>
            <person name="Imamovic A."/>
            <person name="Ireland A."/>
            <person name="Larimer J."/>
            <person name="McCowan C."/>
            <person name="Murphy C."/>
            <person name="Pearson M."/>
            <person name="Poon T.W."/>
            <person name="Priest M."/>
            <person name="Roberts A."/>
            <person name="Saif S."/>
            <person name="Shea T."/>
            <person name="Sisk P."/>
            <person name="Sykes S."/>
            <person name="Wortman J."/>
            <person name="Nusbaum C."/>
            <person name="Birren B."/>
        </authorList>
    </citation>
    <scope>NUCLEOTIDE SEQUENCE [LARGE SCALE GENOMIC DNA]</scope>
    <source>
        <strain evidence="3 4">CBS 160.54</strain>
    </source>
</reference>
<feature type="region of interest" description="Disordered" evidence="1">
    <location>
        <begin position="232"/>
        <end position="306"/>
    </location>
</feature>
<feature type="compositionally biased region" description="Basic and acidic residues" evidence="1">
    <location>
        <begin position="184"/>
        <end position="200"/>
    </location>
</feature>
<feature type="region of interest" description="Disordered" evidence="1">
    <location>
        <begin position="184"/>
        <end position="214"/>
    </location>
</feature>
<feature type="domain" description="Transcription factor TFIIIC triple barrel" evidence="2">
    <location>
        <begin position="20"/>
        <end position="180"/>
    </location>
</feature>
<dbReference type="EMBL" id="KB822710">
    <property type="protein sequence ID" value="ETI19362.1"/>
    <property type="molecule type" value="Genomic_DNA"/>
</dbReference>
<evidence type="ECO:0000259" key="2">
    <source>
        <dbReference type="Pfam" id="PF10419"/>
    </source>
</evidence>
<organism evidence="3 4">
    <name type="scientific">Cladophialophora carrionii CBS 160.54</name>
    <dbReference type="NCBI Taxonomy" id="1279043"/>
    <lineage>
        <taxon>Eukaryota</taxon>
        <taxon>Fungi</taxon>
        <taxon>Dikarya</taxon>
        <taxon>Ascomycota</taxon>
        <taxon>Pezizomycotina</taxon>
        <taxon>Eurotiomycetes</taxon>
        <taxon>Chaetothyriomycetidae</taxon>
        <taxon>Chaetothyriales</taxon>
        <taxon>Herpotrichiellaceae</taxon>
        <taxon>Cladophialophora</taxon>
    </lineage>
</organism>
<gene>
    <name evidence="3" type="ORF">G647_09194</name>
</gene>
<sequence length="306" mass="34195">MEQPDVDDEDEYEYEYDENDTETFFVDIDLSSLNPGARPNDGAISMPRTVTPAKRKIDGSSTNTFNPDEPSQDTAGDPTGEARVTPMQVPQDTPAHIAASDQDRLQPFQSRVQILDLDSVNPIVSYQGEVYSCNWSDLVGTNMFFTYPETIDAAEALRSTDDYSLIGISRIKLVGHRAKIIKRPTEAREAGGDMENRQPRDGSNALNSQSTEDGIREKQASFLEKLREITQRQREADGAQPPISQEKHSANQEKSHEPDDVQVFDRDADALVRVQESYSQSDADGPQSRETFHRADKPHAEANETM</sequence>
<evidence type="ECO:0000256" key="1">
    <source>
        <dbReference type="SAM" id="MobiDB-lite"/>
    </source>
</evidence>
<evidence type="ECO:0000313" key="4">
    <source>
        <dbReference type="Proteomes" id="UP000030678"/>
    </source>
</evidence>
<dbReference type="RefSeq" id="XP_008731721.1">
    <property type="nucleotide sequence ID" value="XM_008733499.1"/>
</dbReference>
<accession>V9D087</accession>
<name>V9D087_9EURO</name>
<protein>
    <recommendedName>
        <fullName evidence="2">Transcription factor TFIIIC triple barrel domain-containing protein</fullName>
    </recommendedName>
</protein>
<dbReference type="HOGENOM" id="CLU_062298_0_0_1"/>
<dbReference type="GeneID" id="19987687"/>
<dbReference type="Proteomes" id="UP000030678">
    <property type="component" value="Unassembled WGS sequence"/>
</dbReference>